<keyword evidence="3 6" id="KW-0378">Hydrolase</keyword>
<feature type="transmembrane region" description="Helical" evidence="7">
    <location>
        <begin position="279"/>
        <end position="306"/>
    </location>
</feature>
<evidence type="ECO:0000313" key="10">
    <source>
        <dbReference type="Proteomes" id="UP001595912"/>
    </source>
</evidence>
<name>A0ABV9W4I9_9ACTN</name>
<keyword evidence="5 6" id="KW-0482">Metalloprotease</keyword>
<dbReference type="RefSeq" id="WP_380120596.1">
    <property type="nucleotide sequence ID" value="NZ_JBHSIU010000041.1"/>
</dbReference>
<keyword evidence="2" id="KW-0479">Metal-binding</keyword>
<keyword evidence="1 6" id="KW-0645">Protease</keyword>
<evidence type="ECO:0000256" key="2">
    <source>
        <dbReference type="ARBA" id="ARBA00022723"/>
    </source>
</evidence>
<dbReference type="Gene3D" id="3.30.2010.10">
    <property type="entry name" value="Metalloproteases ('zincins'), catalytic domain"/>
    <property type="match status" value="1"/>
</dbReference>
<evidence type="ECO:0000313" key="9">
    <source>
        <dbReference type="EMBL" id="MFC5002500.1"/>
    </source>
</evidence>
<reference evidence="10" key="1">
    <citation type="journal article" date="2019" name="Int. J. Syst. Evol. Microbiol.">
        <title>The Global Catalogue of Microorganisms (GCM) 10K type strain sequencing project: providing services to taxonomists for standard genome sequencing and annotation.</title>
        <authorList>
            <consortium name="The Broad Institute Genomics Platform"/>
            <consortium name="The Broad Institute Genome Sequencing Center for Infectious Disease"/>
            <person name="Wu L."/>
            <person name="Ma J."/>
        </authorList>
    </citation>
    <scope>NUCLEOTIDE SEQUENCE [LARGE SCALE GENOMIC DNA]</scope>
    <source>
        <strain evidence="10">CGMCC 4.7152</strain>
    </source>
</reference>
<comment type="caution">
    <text evidence="9">The sequence shown here is derived from an EMBL/GenBank/DDBJ whole genome shotgun (WGS) entry which is preliminary data.</text>
</comment>
<organism evidence="9 10">
    <name type="scientific">Dactylosporangium cerinum</name>
    <dbReference type="NCBI Taxonomy" id="1434730"/>
    <lineage>
        <taxon>Bacteria</taxon>
        <taxon>Bacillati</taxon>
        <taxon>Actinomycetota</taxon>
        <taxon>Actinomycetes</taxon>
        <taxon>Micromonosporales</taxon>
        <taxon>Micromonosporaceae</taxon>
        <taxon>Dactylosporangium</taxon>
    </lineage>
</organism>
<feature type="transmembrane region" description="Helical" evidence="7">
    <location>
        <begin position="35"/>
        <end position="58"/>
    </location>
</feature>
<evidence type="ECO:0000256" key="4">
    <source>
        <dbReference type="ARBA" id="ARBA00022833"/>
    </source>
</evidence>
<evidence type="ECO:0000256" key="1">
    <source>
        <dbReference type="ARBA" id="ARBA00022670"/>
    </source>
</evidence>
<evidence type="ECO:0000256" key="6">
    <source>
        <dbReference type="RuleBase" id="RU003983"/>
    </source>
</evidence>
<keyword evidence="4 6" id="KW-0862">Zinc</keyword>
<dbReference type="InterPro" id="IPR052173">
    <property type="entry name" value="Beta-lactam_resp_regulator"/>
</dbReference>
<keyword evidence="10" id="KW-1185">Reference proteome</keyword>
<evidence type="ECO:0000256" key="5">
    <source>
        <dbReference type="ARBA" id="ARBA00023049"/>
    </source>
</evidence>
<keyword evidence="7" id="KW-0472">Membrane</keyword>
<dbReference type="Pfam" id="PF01435">
    <property type="entry name" value="Peptidase_M48"/>
    <property type="match status" value="1"/>
</dbReference>
<proteinExistence type="inferred from homology"/>
<accession>A0ABV9W4I9</accession>
<dbReference type="CDD" id="cd07326">
    <property type="entry name" value="M56_BlaR1_MecR1_like"/>
    <property type="match status" value="1"/>
</dbReference>
<keyword evidence="7" id="KW-0812">Transmembrane</keyword>
<dbReference type="EMBL" id="JBHSIU010000041">
    <property type="protein sequence ID" value="MFC5002500.1"/>
    <property type="molecule type" value="Genomic_DNA"/>
</dbReference>
<protein>
    <submittedName>
        <fullName evidence="9">M56 family metallopeptidase</fullName>
    </submittedName>
</protein>
<comment type="cofactor">
    <cofactor evidence="6">
        <name>Zn(2+)</name>
        <dbReference type="ChEBI" id="CHEBI:29105"/>
    </cofactor>
    <text evidence="6">Binds 1 zinc ion per subunit.</text>
</comment>
<sequence length="313" mass="32667">MTWLVYLPLVLPLLLAPPTRRLTRSARPQAAARTLAVAAAIAAAAGAGALALIVLTLFDDLPAMERREGQALSAGIVLPEPVPDLVAGAAFLLAGWLGWRVVRQTRQRRGAVRDLRAAGLPHNGMLVADWDRPHAVAVPGEGRGARRRAGHVLVTSGLLRLLDPDERAAVLAHERAHLRLRHHRLIAVAVLAAAVHPLLRPVADGVALLVERASDEDAAATVGDRRLVARTVAKVALASQPARAAGIGAAGIGEMGIGGSNLMCRIEALTRPPVSVGRVWSALTSAVVVAAFAAMGGAVGEFIGLVRAWWPAA</sequence>
<dbReference type="PANTHER" id="PTHR34978">
    <property type="entry name" value="POSSIBLE SENSOR-TRANSDUCER PROTEIN BLAR"/>
    <property type="match status" value="1"/>
</dbReference>
<gene>
    <name evidence="9" type="ORF">ACFPIJ_32275</name>
</gene>
<feature type="domain" description="Peptidase M48" evidence="8">
    <location>
        <begin position="116"/>
        <end position="188"/>
    </location>
</feature>
<comment type="similarity">
    <text evidence="6">Belongs to the peptidase M48 family.</text>
</comment>
<dbReference type="InterPro" id="IPR001915">
    <property type="entry name" value="Peptidase_M48"/>
</dbReference>
<evidence type="ECO:0000256" key="3">
    <source>
        <dbReference type="ARBA" id="ARBA00022801"/>
    </source>
</evidence>
<dbReference type="Proteomes" id="UP001595912">
    <property type="component" value="Unassembled WGS sequence"/>
</dbReference>
<keyword evidence="7" id="KW-1133">Transmembrane helix</keyword>
<evidence type="ECO:0000259" key="8">
    <source>
        <dbReference type="Pfam" id="PF01435"/>
    </source>
</evidence>
<evidence type="ECO:0000256" key="7">
    <source>
        <dbReference type="SAM" id="Phobius"/>
    </source>
</evidence>
<dbReference type="PANTHER" id="PTHR34978:SF3">
    <property type="entry name" value="SLR0241 PROTEIN"/>
    <property type="match status" value="1"/>
</dbReference>